<protein>
    <recommendedName>
        <fullName evidence="5">Tetratricopeptide repeat protein</fullName>
    </recommendedName>
</protein>
<feature type="repeat" description="TPR" evidence="1">
    <location>
        <begin position="149"/>
        <end position="182"/>
    </location>
</feature>
<keyword evidence="1" id="KW-0802">TPR repeat</keyword>
<feature type="region of interest" description="Disordered" evidence="2">
    <location>
        <begin position="276"/>
        <end position="320"/>
    </location>
</feature>
<proteinExistence type="predicted"/>
<evidence type="ECO:0000256" key="2">
    <source>
        <dbReference type="SAM" id="MobiDB-lite"/>
    </source>
</evidence>
<dbReference type="Gene3D" id="1.25.40.10">
    <property type="entry name" value="Tetratricopeptide repeat domain"/>
    <property type="match status" value="1"/>
</dbReference>
<accession>A0ABS5EVB1</accession>
<evidence type="ECO:0000313" key="3">
    <source>
        <dbReference type="EMBL" id="MBR0664232.1"/>
    </source>
</evidence>
<organism evidence="3 4">
    <name type="scientific">Plastoroseomonas hellenica</name>
    <dbReference type="NCBI Taxonomy" id="2687306"/>
    <lineage>
        <taxon>Bacteria</taxon>
        <taxon>Pseudomonadati</taxon>
        <taxon>Pseudomonadota</taxon>
        <taxon>Alphaproteobacteria</taxon>
        <taxon>Acetobacterales</taxon>
        <taxon>Acetobacteraceae</taxon>
        <taxon>Plastoroseomonas</taxon>
    </lineage>
</organism>
<reference evidence="4" key="1">
    <citation type="journal article" date="2021" name="Syst. Appl. Microbiol.">
        <title>Roseomonas hellenica sp. nov., isolated from roots of wild-growing Alkanna tinctoria.</title>
        <authorList>
            <person name="Rat A."/>
            <person name="Naranjo H.D."/>
            <person name="Lebbe L."/>
            <person name="Cnockaert M."/>
            <person name="Krigas N."/>
            <person name="Grigoriadou K."/>
            <person name="Maloupa E."/>
            <person name="Willems A."/>
        </authorList>
    </citation>
    <scope>NUCLEOTIDE SEQUENCE [LARGE SCALE GENOMIC DNA]</scope>
    <source>
        <strain evidence="4">LMG 31523</strain>
    </source>
</reference>
<evidence type="ECO:0008006" key="5">
    <source>
        <dbReference type="Google" id="ProtNLM"/>
    </source>
</evidence>
<comment type="caution">
    <text evidence="3">The sequence shown here is derived from an EMBL/GenBank/DDBJ whole genome shotgun (WGS) entry which is preliminary data.</text>
</comment>
<sequence>MKDTPGESRLPFGWGARSLLPAMALAALALMGCAEQRPRGTLSEAARLRLTEAMDRNNPAAPDAASLAVLRDTAARNPSDIQAQERLAQGALAAGFPAEAATALRRALAVSGPVQSRLLELGRAEIRAGNATGAIEAYRQAQAAGPPNPAIFGGLGLAYDMAGDSASAEEAHRRAVAMAPQDWTLRGNLALSLLFAGRAPEGVRALSAAESDNAAPRRARHNLALLLTADGQMARAVRVLRMDMGPAEADAMARDFQAFAQWVGTVRSPPTRLLPSVEPVVPASPATDPATPAATPASGSPGMDPAANPGDARPRRGRRS</sequence>
<dbReference type="EMBL" id="JAAGBB010000007">
    <property type="protein sequence ID" value="MBR0664232.1"/>
    <property type="molecule type" value="Genomic_DNA"/>
</dbReference>
<dbReference type="SUPFAM" id="SSF48452">
    <property type="entry name" value="TPR-like"/>
    <property type="match status" value="1"/>
</dbReference>
<feature type="compositionally biased region" description="Low complexity" evidence="2">
    <location>
        <begin position="276"/>
        <end position="301"/>
    </location>
</feature>
<name>A0ABS5EVB1_9PROT</name>
<dbReference type="RefSeq" id="WP_211851830.1">
    <property type="nucleotide sequence ID" value="NZ_JAAGBB010000007.1"/>
</dbReference>
<gene>
    <name evidence="3" type="ORF">GXW71_07670</name>
</gene>
<dbReference type="InterPro" id="IPR011990">
    <property type="entry name" value="TPR-like_helical_dom_sf"/>
</dbReference>
<dbReference type="PROSITE" id="PS51257">
    <property type="entry name" value="PROKAR_LIPOPROTEIN"/>
    <property type="match status" value="1"/>
</dbReference>
<evidence type="ECO:0000313" key="4">
    <source>
        <dbReference type="Proteomes" id="UP001196870"/>
    </source>
</evidence>
<dbReference type="Proteomes" id="UP001196870">
    <property type="component" value="Unassembled WGS sequence"/>
</dbReference>
<dbReference type="InterPro" id="IPR019734">
    <property type="entry name" value="TPR_rpt"/>
</dbReference>
<dbReference type="Pfam" id="PF13432">
    <property type="entry name" value="TPR_16"/>
    <property type="match status" value="1"/>
</dbReference>
<dbReference type="PROSITE" id="PS50005">
    <property type="entry name" value="TPR"/>
    <property type="match status" value="1"/>
</dbReference>
<keyword evidence="4" id="KW-1185">Reference proteome</keyword>
<evidence type="ECO:0000256" key="1">
    <source>
        <dbReference type="PROSITE-ProRule" id="PRU00339"/>
    </source>
</evidence>